<comment type="caution">
    <text evidence="1">The sequence shown here is derived from an EMBL/GenBank/DDBJ whole genome shotgun (WGS) entry which is preliminary data.</text>
</comment>
<dbReference type="AlphaFoldDB" id="A0A0V1CDF8"/>
<evidence type="ECO:0000313" key="1">
    <source>
        <dbReference type="EMBL" id="KRY47339.1"/>
    </source>
</evidence>
<sequence>MTGAIAPKDLCDLGSKRHITLTSTSHVLAVFNSVRLWQRKHGPCCFAVFQRSEVIIARYFLHLSTRCKSSHHASGSSRSGQRCLQVLVERIWEG</sequence>
<evidence type="ECO:0000313" key="2">
    <source>
        <dbReference type="Proteomes" id="UP000054653"/>
    </source>
</evidence>
<keyword evidence="2" id="KW-1185">Reference proteome</keyword>
<dbReference type="Proteomes" id="UP000054653">
    <property type="component" value="Unassembled WGS sequence"/>
</dbReference>
<organism evidence="1 2">
    <name type="scientific">Trichinella britovi</name>
    <name type="common">Parasitic roundworm</name>
    <dbReference type="NCBI Taxonomy" id="45882"/>
    <lineage>
        <taxon>Eukaryota</taxon>
        <taxon>Metazoa</taxon>
        <taxon>Ecdysozoa</taxon>
        <taxon>Nematoda</taxon>
        <taxon>Enoplea</taxon>
        <taxon>Dorylaimia</taxon>
        <taxon>Trichinellida</taxon>
        <taxon>Trichinellidae</taxon>
        <taxon>Trichinella</taxon>
    </lineage>
</organism>
<accession>A0A0V1CDF8</accession>
<gene>
    <name evidence="1" type="ORF">T03_8476</name>
</gene>
<name>A0A0V1CDF8_TRIBR</name>
<reference evidence="1 2" key="1">
    <citation type="submission" date="2015-01" db="EMBL/GenBank/DDBJ databases">
        <title>Evolution of Trichinella species and genotypes.</title>
        <authorList>
            <person name="Korhonen P.K."/>
            <person name="Edoardo P."/>
            <person name="Giuseppe L.R."/>
            <person name="Gasser R.B."/>
        </authorList>
    </citation>
    <scope>NUCLEOTIDE SEQUENCE [LARGE SCALE GENOMIC DNA]</scope>
    <source>
        <strain evidence="1">ISS120</strain>
    </source>
</reference>
<protein>
    <submittedName>
        <fullName evidence="1">Uncharacterized protein</fullName>
    </submittedName>
</protein>
<proteinExistence type="predicted"/>
<dbReference type="EMBL" id="JYDI01000246">
    <property type="protein sequence ID" value="KRY47339.1"/>
    <property type="molecule type" value="Genomic_DNA"/>
</dbReference>